<reference evidence="2" key="1">
    <citation type="journal article" date="2014" name="Int. J. Syst. Evol. Microbiol.">
        <title>Complete genome sequence of Corynebacterium casei LMG S-19264T (=DSM 44701T), isolated from a smear-ripened cheese.</title>
        <authorList>
            <consortium name="US DOE Joint Genome Institute (JGI-PGF)"/>
            <person name="Walter F."/>
            <person name="Albersmeier A."/>
            <person name="Kalinowski J."/>
            <person name="Ruckert C."/>
        </authorList>
    </citation>
    <scope>NUCLEOTIDE SEQUENCE</scope>
    <source>
        <strain evidence="2">KCTC 23430</strain>
    </source>
</reference>
<dbReference type="EMBL" id="BMYM01000001">
    <property type="protein sequence ID" value="GHD27505.1"/>
    <property type="molecule type" value="Genomic_DNA"/>
</dbReference>
<dbReference type="InterPro" id="IPR023606">
    <property type="entry name" value="CoA-Trfase_III_dom_1_sf"/>
</dbReference>
<keyword evidence="3" id="KW-1185">Reference proteome</keyword>
<dbReference type="InterPro" id="IPR050483">
    <property type="entry name" value="CoA-transferase_III_domain"/>
</dbReference>
<dbReference type="Gene3D" id="3.30.1540.10">
    <property type="entry name" value="formyl-coa transferase, domain 3"/>
    <property type="match status" value="1"/>
</dbReference>
<reference evidence="2" key="2">
    <citation type="submission" date="2020-09" db="EMBL/GenBank/DDBJ databases">
        <authorList>
            <person name="Sun Q."/>
            <person name="Kim S."/>
        </authorList>
    </citation>
    <scope>NUCLEOTIDE SEQUENCE</scope>
    <source>
        <strain evidence="2">KCTC 23430</strain>
    </source>
</reference>
<dbReference type="RefSeq" id="WP_189474994.1">
    <property type="nucleotide sequence ID" value="NZ_BMYM01000001.1"/>
</dbReference>
<dbReference type="PANTHER" id="PTHR48207">
    <property type="entry name" value="SUCCINATE--HYDROXYMETHYLGLUTARATE COA-TRANSFERASE"/>
    <property type="match status" value="1"/>
</dbReference>
<accession>A0A918XDE6</accession>
<dbReference type="PANTHER" id="PTHR48207:SF3">
    <property type="entry name" value="SUCCINATE--HYDROXYMETHYLGLUTARATE COA-TRANSFERASE"/>
    <property type="match status" value="1"/>
</dbReference>
<dbReference type="Proteomes" id="UP000644693">
    <property type="component" value="Unassembled WGS sequence"/>
</dbReference>
<dbReference type="InterPro" id="IPR003673">
    <property type="entry name" value="CoA-Trfase_fam_III"/>
</dbReference>
<evidence type="ECO:0000313" key="2">
    <source>
        <dbReference type="EMBL" id="GHD27505.1"/>
    </source>
</evidence>
<dbReference type="GO" id="GO:0008410">
    <property type="term" value="F:CoA-transferase activity"/>
    <property type="evidence" value="ECO:0007669"/>
    <property type="project" value="TreeGrafter"/>
</dbReference>
<dbReference type="InterPro" id="IPR044855">
    <property type="entry name" value="CoA-Trfase_III_dom3_sf"/>
</dbReference>
<dbReference type="Gene3D" id="3.40.50.10540">
    <property type="entry name" value="Crotonobetainyl-coa:carnitine coa-transferase, domain 1"/>
    <property type="match status" value="1"/>
</dbReference>
<name>A0A918XDE6_9GAMM</name>
<comment type="caution">
    <text evidence="2">The sequence shown here is derived from an EMBL/GenBank/DDBJ whole genome shotgun (WGS) entry which is preliminary data.</text>
</comment>
<protein>
    <submittedName>
        <fullName evidence="2">CoA transferase</fullName>
    </submittedName>
</protein>
<dbReference type="SUPFAM" id="SSF89796">
    <property type="entry name" value="CoA-transferase family III (CaiB/BaiF)"/>
    <property type="match status" value="1"/>
</dbReference>
<evidence type="ECO:0000313" key="3">
    <source>
        <dbReference type="Proteomes" id="UP000644693"/>
    </source>
</evidence>
<gene>
    <name evidence="2" type="ORF">GCM10007053_05910</name>
</gene>
<organism evidence="2 3">
    <name type="scientific">Parahalioglobus pacificus</name>
    <dbReference type="NCBI Taxonomy" id="930806"/>
    <lineage>
        <taxon>Bacteria</taxon>
        <taxon>Pseudomonadati</taxon>
        <taxon>Pseudomonadota</taxon>
        <taxon>Gammaproteobacteria</taxon>
        <taxon>Cellvibrionales</taxon>
        <taxon>Halieaceae</taxon>
        <taxon>Parahalioglobus</taxon>
    </lineage>
</organism>
<proteinExistence type="predicted"/>
<dbReference type="AlphaFoldDB" id="A0A918XDE6"/>
<sequence length="387" mass="42419">MSDTLFSDLLVIDCASFIAGPAAATMLADMGARVIKVEPPTGDGYRLLKHLPGLPQGETNYPWRHTNRSKESLSLDLKNAEQRASLDKLIAKADVFVTNYPLGVRDSLNLHYEDIKAINPSIVYASFTPYGEEGPEAASTGYDATAWWARSGLMDAVRATGDTPPAISMPGMGDYMSANALYGAIVTALYRREKTGEGGRVGSSLMANGLWSNAVCVQAALDGADTSKRLERHKLSAFSQTYRCSDDRWFLLTVLPQVQEKVWPALAECCGHPEWITDERFTTIESRRANNADLTAALEAVFLEHPWSYWEPRMVEGHITAGKIARHSDHAVCEQAMANQMLVGFEAEQGQLTINSPFYIDGVEKVSPREAPEVGQHNAALFAEFGL</sequence>
<evidence type="ECO:0000256" key="1">
    <source>
        <dbReference type="ARBA" id="ARBA00022679"/>
    </source>
</evidence>
<keyword evidence="1 2" id="KW-0808">Transferase</keyword>
<dbReference type="Pfam" id="PF02515">
    <property type="entry name" value="CoA_transf_3"/>
    <property type="match status" value="1"/>
</dbReference>